<dbReference type="KEGG" id="pcm:AY601_2303"/>
<feature type="region of interest" description="Disordered" evidence="1">
    <location>
        <begin position="39"/>
        <end position="85"/>
    </location>
</feature>
<reference evidence="2 3" key="1">
    <citation type="submission" date="2016-03" db="EMBL/GenBank/DDBJ databases">
        <title>Complete genome sequence of Pedobacter cryoconitis PAMC 27485.</title>
        <authorList>
            <person name="Lee J."/>
            <person name="Kim O.-S."/>
        </authorList>
    </citation>
    <scope>NUCLEOTIDE SEQUENCE [LARGE SCALE GENOMIC DNA]</scope>
    <source>
        <strain evidence="2 3">PAMC 27485</strain>
    </source>
</reference>
<sequence length="85" mass="9349">MINSGSKADKIKTEEVNKVKAAHKAKDFEKYQEADNLGLDADGSSVNPGSANYNNDNDRISYNPDGEDDNHDTRESPGYSPLMDK</sequence>
<feature type="compositionally biased region" description="Polar residues" evidence="1">
    <location>
        <begin position="44"/>
        <end position="55"/>
    </location>
</feature>
<feature type="region of interest" description="Disordered" evidence="1">
    <location>
        <begin position="1"/>
        <end position="24"/>
    </location>
</feature>
<name>A0A127VDA4_9SPHI</name>
<keyword evidence="3" id="KW-1185">Reference proteome</keyword>
<dbReference type="PATRIC" id="fig|188932.3.peg.2411"/>
<gene>
    <name evidence="2" type="ORF">AY601_2303</name>
</gene>
<evidence type="ECO:0000256" key="1">
    <source>
        <dbReference type="SAM" id="MobiDB-lite"/>
    </source>
</evidence>
<organism evidence="2 3">
    <name type="scientific">Pedobacter cryoconitis</name>
    <dbReference type="NCBI Taxonomy" id="188932"/>
    <lineage>
        <taxon>Bacteria</taxon>
        <taxon>Pseudomonadati</taxon>
        <taxon>Bacteroidota</taxon>
        <taxon>Sphingobacteriia</taxon>
        <taxon>Sphingobacteriales</taxon>
        <taxon>Sphingobacteriaceae</taxon>
        <taxon>Pedobacter</taxon>
    </lineage>
</organism>
<dbReference type="EMBL" id="CP014504">
    <property type="protein sequence ID" value="AMP99197.1"/>
    <property type="molecule type" value="Genomic_DNA"/>
</dbReference>
<evidence type="ECO:0000313" key="3">
    <source>
        <dbReference type="Proteomes" id="UP000071561"/>
    </source>
</evidence>
<feature type="compositionally biased region" description="Basic and acidic residues" evidence="1">
    <location>
        <begin position="7"/>
        <end position="24"/>
    </location>
</feature>
<dbReference type="AlphaFoldDB" id="A0A127VDA4"/>
<dbReference type="RefSeq" id="WP_068400832.1">
    <property type="nucleotide sequence ID" value="NZ_CP014504.1"/>
</dbReference>
<evidence type="ECO:0000313" key="2">
    <source>
        <dbReference type="EMBL" id="AMP99197.1"/>
    </source>
</evidence>
<dbReference type="OrthoDB" id="770101at2"/>
<accession>A0A127VDA4</accession>
<protein>
    <submittedName>
        <fullName evidence="2">Uncharacterized protein</fullName>
    </submittedName>
</protein>
<dbReference type="Proteomes" id="UP000071561">
    <property type="component" value="Chromosome"/>
</dbReference>
<proteinExistence type="predicted"/>